<accession>A0ACC2W410</accession>
<organism evidence="1 2">
    <name type="scientific">Naganishia cerealis</name>
    <dbReference type="NCBI Taxonomy" id="610337"/>
    <lineage>
        <taxon>Eukaryota</taxon>
        <taxon>Fungi</taxon>
        <taxon>Dikarya</taxon>
        <taxon>Basidiomycota</taxon>
        <taxon>Agaricomycotina</taxon>
        <taxon>Tremellomycetes</taxon>
        <taxon>Filobasidiales</taxon>
        <taxon>Filobasidiaceae</taxon>
        <taxon>Naganishia</taxon>
    </lineage>
</organism>
<evidence type="ECO:0000313" key="2">
    <source>
        <dbReference type="Proteomes" id="UP001241377"/>
    </source>
</evidence>
<reference evidence="1" key="1">
    <citation type="submission" date="2023-04" db="EMBL/GenBank/DDBJ databases">
        <title>Draft Genome sequencing of Naganishia species isolated from polar environments using Oxford Nanopore Technology.</title>
        <authorList>
            <person name="Leo P."/>
            <person name="Venkateswaran K."/>
        </authorList>
    </citation>
    <scope>NUCLEOTIDE SEQUENCE</scope>
    <source>
        <strain evidence="1">MNA-CCFEE 5261</strain>
    </source>
</reference>
<keyword evidence="2" id="KW-1185">Reference proteome</keyword>
<protein>
    <submittedName>
        <fullName evidence="1">Uncharacterized protein</fullName>
    </submittedName>
</protein>
<evidence type="ECO:0000313" key="1">
    <source>
        <dbReference type="EMBL" id="KAJ9105596.1"/>
    </source>
</evidence>
<comment type="caution">
    <text evidence="1">The sequence shown here is derived from an EMBL/GenBank/DDBJ whole genome shotgun (WGS) entry which is preliminary data.</text>
</comment>
<gene>
    <name evidence="1" type="ORF">QFC19_003578</name>
</gene>
<sequence>MLSIGVPELVIASKANDHMMEQSPPTYHYSPSPTDVMRDPKQRRPSHEAAAFDVLDLGSMMVGQGVTPIEEFTGHRPEEEPVPGVDVKRHGSGISRPSVEDKRRLVEGWTVNGEISTSPVTSRSVLARRSQESSAVETKKKSVDFDFASTLTRPSDRYATSRKESNTSSYTSSSRSGESSAESPMIYSPSAESPLLDLQDYASGTILDLVSDPQEIREYRHLERKKDLERKGSTASATSSSGTATSRSGSFNVGRPICVAVESANGDSGSSSSPSYRKQSLDGSPHGRRTTLADPSLPSDLAPVDASSGVRPQLPPRETPYPPTAQVQSFGRPAASVLPSTGTERHDGTTDSSDYHHPSSSSGFPISPTSPMAVHNISTNKPLFHPDLHPVADHHASNDGRHTMPSTWSSSSLPEHALYSCSTDVGSSDQTLATLMESSTGDDTSPSSSGTVRPTLVPKNGKPKAQTVADYRSSKEE</sequence>
<dbReference type="Proteomes" id="UP001241377">
    <property type="component" value="Unassembled WGS sequence"/>
</dbReference>
<proteinExistence type="predicted"/>
<name>A0ACC2W410_9TREE</name>
<dbReference type="EMBL" id="JASBWR010000034">
    <property type="protein sequence ID" value="KAJ9105596.1"/>
    <property type="molecule type" value="Genomic_DNA"/>
</dbReference>